<dbReference type="PANTHER" id="PTHR48100:SF54">
    <property type="entry name" value="PHOSPHATASE SPAC5H10.03-RELATED"/>
    <property type="match status" value="1"/>
</dbReference>
<dbReference type="Pfam" id="PF00300">
    <property type="entry name" value="His_Phos_1"/>
    <property type="match status" value="1"/>
</dbReference>
<dbReference type="Proteomes" id="UP001583177">
    <property type="component" value="Unassembled WGS sequence"/>
</dbReference>
<dbReference type="SMART" id="SM00855">
    <property type="entry name" value="PGAM"/>
    <property type="match status" value="1"/>
</dbReference>
<gene>
    <name evidence="1" type="ORF">Daus18300_010835</name>
</gene>
<evidence type="ECO:0000313" key="1">
    <source>
        <dbReference type="EMBL" id="KAL1856263.1"/>
    </source>
</evidence>
<proteinExistence type="predicted"/>
<dbReference type="EMBL" id="JAWRVE010000124">
    <property type="protein sequence ID" value="KAL1856263.1"/>
    <property type="molecule type" value="Genomic_DNA"/>
</dbReference>
<name>A0ABR3W8P4_9PEZI</name>
<keyword evidence="2" id="KW-1185">Reference proteome</keyword>
<dbReference type="InterPro" id="IPR013078">
    <property type="entry name" value="His_Pase_superF_clade-1"/>
</dbReference>
<organism evidence="1 2">
    <name type="scientific">Diaporthe australafricana</name>
    <dbReference type="NCBI Taxonomy" id="127596"/>
    <lineage>
        <taxon>Eukaryota</taxon>
        <taxon>Fungi</taxon>
        <taxon>Dikarya</taxon>
        <taxon>Ascomycota</taxon>
        <taxon>Pezizomycotina</taxon>
        <taxon>Sordariomycetes</taxon>
        <taxon>Sordariomycetidae</taxon>
        <taxon>Diaporthales</taxon>
        <taxon>Diaporthaceae</taxon>
        <taxon>Diaporthe</taxon>
    </lineage>
</organism>
<reference evidence="1 2" key="1">
    <citation type="journal article" date="2024" name="IMA Fungus">
        <title>IMA Genome - F19 : A genome assembly and annotation guide to empower mycologists, including annotated draft genome sequences of Ceratocystis pirilliformis, Diaporthe australafricana, Fusarium ophioides, Paecilomyces lecythidis, and Sporothrix stenoceras.</title>
        <authorList>
            <person name="Aylward J."/>
            <person name="Wilson A.M."/>
            <person name="Visagie C.M."/>
            <person name="Spraker J."/>
            <person name="Barnes I."/>
            <person name="Buitendag C."/>
            <person name="Ceriani C."/>
            <person name="Del Mar Angel L."/>
            <person name="du Plessis D."/>
            <person name="Fuchs T."/>
            <person name="Gasser K."/>
            <person name="Kramer D."/>
            <person name="Li W."/>
            <person name="Munsamy K."/>
            <person name="Piso A."/>
            <person name="Price J.L."/>
            <person name="Sonnekus B."/>
            <person name="Thomas C."/>
            <person name="van der Nest A."/>
            <person name="van Dijk A."/>
            <person name="van Heerden A."/>
            <person name="van Vuuren N."/>
            <person name="Yilmaz N."/>
            <person name="Duong T.A."/>
            <person name="van der Merwe N.A."/>
            <person name="Wingfield M.J."/>
            <person name="Wingfield B.D."/>
        </authorList>
    </citation>
    <scope>NUCLEOTIDE SEQUENCE [LARGE SCALE GENOMIC DNA]</scope>
    <source>
        <strain evidence="1 2">CMW 18300</strain>
    </source>
</reference>
<dbReference type="Gene3D" id="3.40.50.1240">
    <property type="entry name" value="Phosphoglycerate mutase-like"/>
    <property type="match status" value="1"/>
</dbReference>
<protein>
    <recommendedName>
        <fullName evidence="3">Phosphoglycerate mutase family protein</fullName>
    </recommendedName>
</protein>
<accession>A0ABR3W8P4</accession>
<dbReference type="PANTHER" id="PTHR48100">
    <property type="entry name" value="BROAD-SPECIFICITY PHOSPHATASE YOR283W-RELATED"/>
    <property type="match status" value="1"/>
</dbReference>
<evidence type="ECO:0008006" key="3">
    <source>
        <dbReference type="Google" id="ProtNLM"/>
    </source>
</evidence>
<comment type="caution">
    <text evidence="1">The sequence shown here is derived from an EMBL/GenBank/DDBJ whole genome shotgun (WGS) entry which is preliminary data.</text>
</comment>
<dbReference type="SUPFAM" id="SSF53254">
    <property type="entry name" value="Phosphoglycerate mutase-like"/>
    <property type="match status" value="1"/>
</dbReference>
<dbReference type="CDD" id="cd07067">
    <property type="entry name" value="HP_PGM_like"/>
    <property type="match status" value="1"/>
</dbReference>
<evidence type="ECO:0000313" key="2">
    <source>
        <dbReference type="Proteomes" id="UP001583177"/>
    </source>
</evidence>
<dbReference type="InterPro" id="IPR029033">
    <property type="entry name" value="His_PPase_superfam"/>
</dbReference>
<sequence length="278" mass="31525">MQRVIVHFVRHAQGQHNVPTENHLQIRDPDLTPLGIEQCEALAKSFPYHSQITHLVSSPIRRALYTCLLSFPSSVERGLPILAFPSAQEFSDYPCDTGSSVSKLSQEFQGKVDLSLLEDHWNSNTGKWSPHCDAIDARAKETRRFLRQFGRDWVRENSDGDRDCHIVVSTHGGFLHYVTGEWNGTGGAAGTGWRNCEFRSFTFAEGDDDQDARLVELQESRARRPDEKMLSEDEHRALREFAESEWVKGGYQKLPLPDVSFGMEDTLTLRASEVEVYA</sequence>
<dbReference type="InterPro" id="IPR050275">
    <property type="entry name" value="PGM_Phosphatase"/>
</dbReference>